<sequence length="521" mass="58451">MCYVATGVTITVLGAALVIVVTTLSYTLVPNLVESVIKSEVRLDKNTEQWERFESIPFALHFSVRIFNISNKDEVLAGGVPVLNELGPYIYKSYQERIIEGVDGDEVTYRKRDYMEFDAEASYPLTLEDQVTIVNVPYHGILQMAEMLFPDLINMMGAALNGVFGVHNSPIMTVTVGALLFGGIPICANPGFIGGIACNQIRPLAADVQNIEEKDDGSLEFTILKYKHDNPSNKYVVSRGVDDVMELGIIRSFNGSAHLNHWPNETDDDGNMVVSQCNMLNGTDSGIFPPFVNREKSIYAFNTDICRSAELRYDQDVVYNDRIPAIRFSANEWFLDNHQGCFCLNMTSGITRPDGCLYPGVMEMYTCVGALMVLSYPHFLYADSVYRNGIIGMAPNEEAHRIFLDLEPNTGTVVRGFKRAQFNIFMRRIDAIPATHNLRTTLTPILWIEEGMELPDDFVDMINDRLLSSLRLVDILIPVLISICCLVFALGVVILIYALKTKKNASRVEQPHDKNSNWQRH</sequence>
<dbReference type="InterPro" id="IPR002159">
    <property type="entry name" value="CD36_fam"/>
</dbReference>
<proteinExistence type="inferred from homology"/>
<protein>
    <recommendedName>
        <fullName evidence="12">Sensory neuron membrane protein 2</fullName>
    </recommendedName>
</protein>
<feature type="transmembrane region" description="Helical" evidence="13">
    <location>
        <begin position="475"/>
        <end position="499"/>
    </location>
</feature>
<evidence type="ECO:0000256" key="11">
    <source>
        <dbReference type="ARBA" id="ARBA00023180"/>
    </source>
</evidence>
<keyword evidence="10" id="KW-0675">Receptor</keyword>
<evidence type="ECO:0000313" key="15">
    <source>
        <dbReference type="RefSeq" id="XP_023937488.2"/>
    </source>
</evidence>
<keyword evidence="11" id="KW-0325">Glycoprotein</keyword>
<dbReference type="PANTHER" id="PTHR11923:SF109">
    <property type="entry name" value="SENSORY NEURON MEMBRANE PROTEIN 2"/>
    <property type="match status" value="1"/>
</dbReference>
<dbReference type="GO" id="GO:0007608">
    <property type="term" value="P:sensory perception of smell"/>
    <property type="evidence" value="ECO:0007669"/>
    <property type="project" value="UniProtKB-KW"/>
</dbReference>
<comment type="subcellular location">
    <subcellularLocation>
        <location evidence="1">Cell membrane</location>
    </subcellularLocation>
</comment>
<keyword evidence="6" id="KW-0552">Olfaction</keyword>
<evidence type="ECO:0000256" key="4">
    <source>
        <dbReference type="ARBA" id="ARBA00022606"/>
    </source>
</evidence>
<comment type="similarity">
    <text evidence="2">Belongs to the CD36 family.</text>
</comment>
<dbReference type="OrthoDB" id="195015at2759"/>
<dbReference type="Pfam" id="PF01130">
    <property type="entry name" value="CD36"/>
    <property type="match status" value="1"/>
</dbReference>
<evidence type="ECO:0000256" key="10">
    <source>
        <dbReference type="ARBA" id="ARBA00023170"/>
    </source>
</evidence>
<keyword evidence="4" id="KW-0716">Sensory transduction</keyword>
<dbReference type="AlphaFoldDB" id="A0A6J1MXA7"/>
<keyword evidence="7 13" id="KW-1133">Transmembrane helix</keyword>
<dbReference type="GO" id="GO:0005886">
    <property type="term" value="C:plasma membrane"/>
    <property type="evidence" value="ECO:0007669"/>
    <property type="project" value="UniProtKB-SubCell"/>
</dbReference>
<dbReference type="GO" id="GO:0005737">
    <property type="term" value="C:cytoplasm"/>
    <property type="evidence" value="ECO:0007669"/>
    <property type="project" value="TreeGrafter"/>
</dbReference>
<dbReference type="RefSeq" id="XP_023937488.2">
    <property type="nucleotide sequence ID" value="XM_024081720.2"/>
</dbReference>
<dbReference type="PRINTS" id="PR01609">
    <property type="entry name" value="CD36FAMILY"/>
</dbReference>
<evidence type="ECO:0000313" key="14">
    <source>
        <dbReference type="Proteomes" id="UP001652582"/>
    </source>
</evidence>
<accession>A0A6J1MXA7</accession>
<gene>
    <name evidence="15" type="primary">LOC112045520</name>
</gene>
<evidence type="ECO:0000256" key="3">
    <source>
        <dbReference type="ARBA" id="ARBA00022475"/>
    </source>
</evidence>
<keyword evidence="14" id="KW-1185">Reference proteome</keyword>
<evidence type="ECO:0000256" key="8">
    <source>
        <dbReference type="ARBA" id="ARBA00023136"/>
    </source>
</evidence>
<evidence type="ECO:0000256" key="1">
    <source>
        <dbReference type="ARBA" id="ARBA00004236"/>
    </source>
</evidence>
<dbReference type="GeneID" id="112045520"/>
<evidence type="ECO:0000256" key="7">
    <source>
        <dbReference type="ARBA" id="ARBA00022989"/>
    </source>
</evidence>
<evidence type="ECO:0000256" key="9">
    <source>
        <dbReference type="ARBA" id="ARBA00023157"/>
    </source>
</evidence>
<dbReference type="Proteomes" id="UP001652582">
    <property type="component" value="Chromosome Z"/>
</dbReference>
<evidence type="ECO:0000256" key="12">
    <source>
        <dbReference type="ARBA" id="ARBA00040645"/>
    </source>
</evidence>
<evidence type="ECO:0000256" key="13">
    <source>
        <dbReference type="SAM" id="Phobius"/>
    </source>
</evidence>
<evidence type="ECO:0000256" key="2">
    <source>
        <dbReference type="ARBA" id="ARBA00010532"/>
    </source>
</evidence>
<name>A0A6J1MXA7_BICAN</name>
<feature type="transmembrane region" description="Helical" evidence="13">
    <location>
        <begin position="7"/>
        <end position="29"/>
    </location>
</feature>
<evidence type="ECO:0000256" key="6">
    <source>
        <dbReference type="ARBA" id="ARBA00022725"/>
    </source>
</evidence>
<evidence type="ECO:0000256" key="5">
    <source>
        <dbReference type="ARBA" id="ARBA00022692"/>
    </source>
</evidence>
<keyword evidence="3" id="KW-1003">Cell membrane</keyword>
<reference evidence="15" key="1">
    <citation type="submission" date="2025-08" db="UniProtKB">
        <authorList>
            <consortium name="RefSeq"/>
        </authorList>
    </citation>
    <scope>IDENTIFICATION</scope>
</reference>
<keyword evidence="8 13" id="KW-0472">Membrane</keyword>
<dbReference type="KEGG" id="bany:112045520"/>
<keyword evidence="9" id="KW-1015">Disulfide bond</keyword>
<dbReference type="PANTHER" id="PTHR11923">
    <property type="entry name" value="SCAVENGER RECEPTOR CLASS B TYPE-1 SR-B1"/>
    <property type="match status" value="1"/>
</dbReference>
<keyword evidence="5 13" id="KW-0812">Transmembrane</keyword>
<dbReference type="GO" id="GO:0005044">
    <property type="term" value="F:scavenger receptor activity"/>
    <property type="evidence" value="ECO:0007669"/>
    <property type="project" value="TreeGrafter"/>
</dbReference>
<organism evidence="14 15">
    <name type="scientific">Bicyclus anynana</name>
    <name type="common">Squinting bush brown butterfly</name>
    <dbReference type="NCBI Taxonomy" id="110368"/>
    <lineage>
        <taxon>Eukaryota</taxon>
        <taxon>Metazoa</taxon>
        <taxon>Ecdysozoa</taxon>
        <taxon>Arthropoda</taxon>
        <taxon>Hexapoda</taxon>
        <taxon>Insecta</taxon>
        <taxon>Pterygota</taxon>
        <taxon>Neoptera</taxon>
        <taxon>Endopterygota</taxon>
        <taxon>Lepidoptera</taxon>
        <taxon>Glossata</taxon>
        <taxon>Ditrysia</taxon>
        <taxon>Papilionoidea</taxon>
        <taxon>Nymphalidae</taxon>
        <taxon>Satyrinae</taxon>
        <taxon>Satyrini</taxon>
        <taxon>Mycalesina</taxon>
        <taxon>Bicyclus</taxon>
    </lineage>
</organism>